<evidence type="ECO:0000256" key="2">
    <source>
        <dbReference type="ARBA" id="ARBA00022771"/>
    </source>
</evidence>
<dbReference type="InterPro" id="IPR001394">
    <property type="entry name" value="Peptidase_C19_UCH"/>
</dbReference>
<dbReference type="InterPro" id="IPR038765">
    <property type="entry name" value="Papain-like_cys_pep_sf"/>
</dbReference>
<dbReference type="InParanoid" id="Q6FKS0"/>
<keyword evidence="2 4" id="KW-0863">Zinc-finger</keyword>
<dbReference type="OMA" id="PQFLIFH"/>
<dbReference type="PANTHER" id="PTHR21646">
    <property type="entry name" value="UBIQUITIN CARBOXYL-TERMINAL HYDROLASE"/>
    <property type="match status" value="1"/>
</dbReference>
<dbReference type="FunCoup" id="Q6FKS0">
    <property type="interactions" value="1058"/>
</dbReference>
<name>Q6FKS0_CANGA</name>
<dbReference type="eggNOG" id="KOG2026">
    <property type="taxonomic scope" value="Eukaryota"/>
</dbReference>
<evidence type="ECO:0000259" key="6">
    <source>
        <dbReference type="PROSITE" id="PS50271"/>
    </source>
</evidence>
<dbReference type="PANTHER" id="PTHR21646:SF16">
    <property type="entry name" value="U4_U6.U5 TRI-SNRNP-ASSOCIATED PROTEIN 2"/>
    <property type="match status" value="1"/>
</dbReference>
<evidence type="ECO:0000313" key="9">
    <source>
        <dbReference type="Proteomes" id="UP000002428"/>
    </source>
</evidence>
<dbReference type="GO" id="GO:0016579">
    <property type="term" value="P:protein deubiquitination"/>
    <property type="evidence" value="ECO:0007669"/>
    <property type="project" value="InterPro"/>
</dbReference>
<dbReference type="AlphaFoldDB" id="Q6FKS0"/>
<dbReference type="SUPFAM" id="SSF57850">
    <property type="entry name" value="RING/U-box"/>
    <property type="match status" value="1"/>
</dbReference>
<dbReference type="SMART" id="SM00290">
    <property type="entry name" value="ZnF_UBP"/>
    <property type="match status" value="1"/>
</dbReference>
<protein>
    <submittedName>
        <fullName evidence="8">Uncharacterized protein</fullName>
    </submittedName>
</protein>
<sequence length="427" mass="49609">MNRNDNVRAIPFLSTVNQKALNFDLEKVCSVSLSHLNVYCCLVCGKYLQGREPNSPAFSHSVNENHHIFVRFQTQRFYILPEGKIIKPVDYNEVLKTIRDNISPTYEPEAVRLFPVNCTDVSSHTYYNGFIPLYDSSHRDFANVVIVMLSHIPPIRDTFLVGMDTDKFDPLVKLFGLILRKHWSKNLLRAHVLTDELLSYISINYPKLLENKDPRVFLLSLLNALISKCPQLKQSFDCIKGRIDSQDIDDDGKITKRRLLPFTCLTLDLPGDSVFKSSSVDEAILQTNIEDLMKKYDGEQETLVGNTIKRYRIAELPDYLILHYHRFDPNSKQPVKNRKRAIVTFPTSIKILDVDFVLIENVVHKQETKNSPLKKIITDDYSSKWGIQLNNKSTGRWMEFYGNHIKQKDEEFLFLDETYIQLWKKQN</sequence>
<dbReference type="Pfam" id="PF02148">
    <property type="entry name" value="zf-UBP"/>
    <property type="match status" value="1"/>
</dbReference>
<dbReference type="Gene3D" id="3.90.70.10">
    <property type="entry name" value="Cysteine proteinases"/>
    <property type="match status" value="1"/>
</dbReference>
<dbReference type="STRING" id="284593.Q6FKS0"/>
<gene>
    <name evidence="7 8" type="ordered locus">CAGL0L09174g</name>
</gene>
<organism evidence="8 9">
    <name type="scientific">Candida glabrata (strain ATCC 2001 / BCRC 20586 / JCM 3761 / NBRC 0622 / NRRL Y-65 / CBS 138)</name>
    <name type="common">Yeast</name>
    <name type="synonym">Nakaseomyces glabratus</name>
    <dbReference type="NCBI Taxonomy" id="284593"/>
    <lineage>
        <taxon>Eukaryota</taxon>
        <taxon>Fungi</taxon>
        <taxon>Dikarya</taxon>
        <taxon>Ascomycota</taxon>
        <taxon>Saccharomycotina</taxon>
        <taxon>Saccharomycetes</taxon>
        <taxon>Saccharomycetales</taxon>
        <taxon>Saccharomycetaceae</taxon>
        <taxon>Nakaseomyces</taxon>
    </lineage>
</organism>
<evidence type="ECO:0000313" key="8">
    <source>
        <dbReference type="EMBL" id="CAG62144.1"/>
    </source>
</evidence>
<dbReference type="CGD" id="CAL0135986">
    <property type="gene designation" value="CAGL0L09174g"/>
</dbReference>
<dbReference type="InterPro" id="IPR050185">
    <property type="entry name" value="Ub_carboxyl-term_hydrolase"/>
</dbReference>
<dbReference type="InterPro" id="IPR028889">
    <property type="entry name" value="USP"/>
</dbReference>
<proteinExistence type="predicted"/>
<dbReference type="PROSITE" id="PS50235">
    <property type="entry name" value="USP_3"/>
    <property type="match status" value="1"/>
</dbReference>
<accession>Q6FKS0</accession>
<feature type="domain" description="USP" evidence="5">
    <location>
        <begin position="131"/>
        <end position="426"/>
    </location>
</feature>
<dbReference type="GO" id="GO:0004843">
    <property type="term" value="F:cysteine-type deubiquitinase activity"/>
    <property type="evidence" value="ECO:0007669"/>
    <property type="project" value="InterPro"/>
</dbReference>
<dbReference type="Gene3D" id="3.30.40.10">
    <property type="entry name" value="Zinc/RING finger domain, C3HC4 (zinc finger)"/>
    <property type="match status" value="1"/>
</dbReference>
<dbReference type="SUPFAM" id="SSF54001">
    <property type="entry name" value="Cysteine proteinases"/>
    <property type="match status" value="1"/>
</dbReference>
<evidence type="ECO:0000256" key="3">
    <source>
        <dbReference type="ARBA" id="ARBA00022833"/>
    </source>
</evidence>
<reference evidence="8 9" key="1">
    <citation type="journal article" date="2004" name="Nature">
        <title>Genome evolution in yeasts.</title>
        <authorList>
            <consortium name="Genolevures"/>
            <person name="Dujon B."/>
            <person name="Sherman D."/>
            <person name="Fischer G."/>
            <person name="Durrens P."/>
            <person name="Casaregola S."/>
            <person name="Lafontaine I."/>
            <person name="de Montigny J."/>
            <person name="Marck C."/>
            <person name="Neuveglise C."/>
            <person name="Talla E."/>
            <person name="Goffard N."/>
            <person name="Frangeul L."/>
            <person name="Aigle M."/>
            <person name="Anthouard V."/>
            <person name="Babour A."/>
            <person name="Barbe V."/>
            <person name="Barnay S."/>
            <person name="Blanchin S."/>
            <person name="Beckerich J.M."/>
            <person name="Beyne E."/>
            <person name="Bleykasten C."/>
            <person name="Boisrame A."/>
            <person name="Boyer J."/>
            <person name="Cattolico L."/>
            <person name="Confanioleri F."/>
            <person name="de Daruvar A."/>
            <person name="Despons L."/>
            <person name="Fabre E."/>
            <person name="Fairhead C."/>
            <person name="Ferry-Dumazet H."/>
            <person name="Groppi A."/>
            <person name="Hantraye F."/>
            <person name="Hennequin C."/>
            <person name="Jauniaux N."/>
            <person name="Joyet P."/>
            <person name="Kachouri R."/>
            <person name="Kerrest A."/>
            <person name="Koszul R."/>
            <person name="Lemaire M."/>
            <person name="Lesur I."/>
            <person name="Ma L."/>
            <person name="Muller H."/>
            <person name="Nicaud J.M."/>
            <person name="Nikolski M."/>
            <person name="Oztas S."/>
            <person name="Ozier-Kalogeropoulos O."/>
            <person name="Pellenz S."/>
            <person name="Potier S."/>
            <person name="Richard G.F."/>
            <person name="Straub M.L."/>
            <person name="Suleau A."/>
            <person name="Swennene D."/>
            <person name="Tekaia F."/>
            <person name="Wesolowski-Louvel M."/>
            <person name="Westhof E."/>
            <person name="Wirth B."/>
            <person name="Zeniou-Meyer M."/>
            <person name="Zivanovic I."/>
            <person name="Bolotin-Fukuhara M."/>
            <person name="Thierry A."/>
            <person name="Bouchier C."/>
            <person name="Caudron B."/>
            <person name="Scarpelli C."/>
            <person name="Gaillardin C."/>
            <person name="Weissenbach J."/>
            <person name="Wincker P."/>
            <person name="Souciet J.L."/>
        </authorList>
    </citation>
    <scope>NUCLEOTIDE SEQUENCE [LARGE SCALE GENOMIC DNA]</scope>
    <source>
        <strain evidence="9">ATCC 2001 / BCRC 20586 / JCM 3761 / NBRC 0622 / NRRL Y-65 / CBS 138</strain>
    </source>
</reference>
<dbReference type="Pfam" id="PF00443">
    <property type="entry name" value="UCH"/>
    <property type="match status" value="1"/>
</dbReference>
<evidence type="ECO:0000313" key="7">
    <source>
        <dbReference type="CGD" id="CAL0135986"/>
    </source>
</evidence>
<feature type="domain" description="UBP-type" evidence="6">
    <location>
        <begin position="8"/>
        <end position="105"/>
    </location>
</feature>
<dbReference type="VEuPathDB" id="FungiDB:CAGL0L09174g"/>
<dbReference type="PROSITE" id="PS50271">
    <property type="entry name" value="ZF_UBP"/>
    <property type="match status" value="1"/>
</dbReference>
<keyword evidence="9" id="KW-1185">Reference proteome</keyword>
<keyword evidence="1" id="KW-0479">Metal-binding</keyword>
<dbReference type="InterPro" id="IPR013083">
    <property type="entry name" value="Znf_RING/FYVE/PHD"/>
</dbReference>
<dbReference type="Proteomes" id="UP000002428">
    <property type="component" value="Chromosome L"/>
</dbReference>
<dbReference type="EMBL" id="CR380958">
    <property type="protein sequence ID" value="CAG62144.1"/>
    <property type="molecule type" value="Genomic_DNA"/>
</dbReference>
<dbReference type="KEGG" id="cgr:2891119"/>
<dbReference type="GO" id="GO:0008270">
    <property type="term" value="F:zinc ion binding"/>
    <property type="evidence" value="ECO:0007669"/>
    <property type="project" value="UniProtKB-KW"/>
</dbReference>
<keyword evidence="3" id="KW-0862">Zinc</keyword>
<evidence type="ECO:0000256" key="1">
    <source>
        <dbReference type="ARBA" id="ARBA00022723"/>
    </source>
</evidence>
<dbReference type="InterPro" id="IPR001607">
    <property type="entry name" value="Znf_UBP"/>
</dbReference>
<evidence type="ECO:0000256" key="4">
    <source>
        <dbReference type="PROSITE-ProRule" id="PRU00502"/>
    </source>
</evidence>
<dbReference type="HOGENOM" id="CLU_016848_4_0_1"/>
<evidence type="ECO:0000259" key="5">
    <source>
        <dbReference type="PROSITE" id="PS50235"/>
    </source>
</evidence>